<organism evidence="2 3">
    <name type="scientific">Candidatus Sulfuritelmatomonas gaucii</name>
    <dbReference type="NCBI Taxonomy" id="2043161"/>
    <lineage>
        <taxon>Bacteria</taxon>
        <taxon>Pseudomonadati</taxon>
        <taxon>Acidobacteriota</taxon>
        <taxon>Terriglobia</taxon>
        <taxon>Terriglobales</taxon>
        <taxon>Acidobacteriaceae</taxon>
        <taxon>Candidatus Sulfuritelmatomonas</taxon>
    </lineage>
</organism>
<evidence type="ECO:0000256" key="1">
    <source>
        <dbReference type="SAM" id="SignalP"/>
    </source>
</evidence>
<keyword evidence="1" id="KW-0732">Signal</keyword>
<protein>
    <submittedName>
        <fullName evidence="2">Uncharacterized protein</fullName>
    </submittedName>
</protein>
<reference evidence="3" key="1">
    <citation type="submission" date="2018-02" db="EMBL/GenBank/DDBJ databases">
        <authorList>
            <person name="Hausmann B."/>
        </authorList>
    </citation>
    <scope>NUCLEOTIDE SEQUENCE [LARGE SCALE GENOMIC DNA]</scope>
    <source>
        <strain evidence="3">Peat soil MAG SbA5</strain>
    </source>
</reference>
<dbReference type="Proteomes" id="UP000239735">
    <property type="component" value="Unassembled WGS sequence"/>
</dbReference>
<proteinExistence type="predicted"/>
<evidence type="ECO:0000313" key="3">
    <source>
        <dbReference type="Proteomes" id="UP000239735"/>
    </source>
</evidence>
<name>A0A2N9L434_9BACT</name>
<dbReference type="EMBL" id="OKRB01000024">
    <property type="protein sequence ID" value="SPE17989.1"/>
    <property type="molecule type" value="Genomic_DNA"/>
</dbReference>
<gene>
    <name evidence="2" type="ORF">SBA5_120065</name>
</gene>
<sequence>MKKLLFAILLTTIPSLTPAQSLPKEREYPLVVHVQSSRRVGEDKINNGYEFLSVVIEGKKYELESTHGDAILRTGDYRAKVSEYEHSRSYEYNMRYELLFPDGKTREYKVVGEEE</sequence>
<evidence type="ECO:0000313" key="2">
    <source>
        <dbReference type="EMBL" id="SPE17989.1"/>
    </source>
</evidence>
<feature type="signal peptide" evidence="1">
    <location>
        <begin position="1"/>
        <end position="19"/>
    </location>
</feature>
<feature type="chain" id="PRO_5014892962" evidence="1">
    <location>
        <begin position="20"/>
        <end position="115"/>
    </location>
</feature>
<accession>A0A2N9L434</accession>
<dbReference type="AlphaFoldDB" id="A0A2N9L434"/>